<evidence type="ECO:0000313" key="3">
    <source>
        <dbReference type="Proteomes" id="UP000438106"/>
    </source>
</evidence>
<feature type="signal peptide" evidence="1">
    <location>
        <begin position="1"/>
        <end position="21"/>
    </location>
</feature>
<gene>
    <name evidence="2" type="ORF">GO014_08310</name>
</gene>
<accession>A0A7X3K379</accession>
<dbReference type="EMBL" id="WQRF01000002">
    <property type="protein sequence ID" value="MVS99021.1"/>
    <property type="molecule type" value="Genomic_DNA"/>
</dbReference>
<organism evidence="2 3">
    <name type="scientific">Devosia marina</name>
    <dbReference type="NCBI Taxonomy" id="2683198"/>
    <lineage>
        <taxon>Bacteria</taxon>
        <taxon>Pseudomonadati</taxon>
        <taxon>Pseudomonadota</taxon>
        <taxon>Alphaproteobacteria</taxon>
        <taxon>Hyphomicrobiales</taxon>
        <taxon>Devosiaceae</taxon>
        <taxon>Devosia</taxon>
    </lineage>
</organism>
<evidence type="ECO:0000256" key="1">
    <source>
        <dbReference type="SAM" id="SignalP"/>
    </source>
</evidence>
<dbReference type="Proteomes" id="UP000438106">
    <property type="component" value="Unassembled WGS sequence"/>
</dbReference>
<proteinExistence type="predicted"/>
<keyword evidence="1" id="KW-0732">Signal</keyword>
<evidence type="ECO:0000313" key="2">
    <source>
        <dbReference type="EMBL" id="MVS99021.1"/>
    </source>
</evidence>
<keyword evidence="3" id="KW-1185">Reference proteome</keyword>
<sequence length="131" mass="14004">MVQILARLFALSIFALSPVLAQDELPVLTPEERAAQNLEIATSVQDQLLACWALPAGYEDRSISIRLAFLGDGTLDGDPYIVPESVRTAGQYPELMRSIAAAIATCLPFDGLVGLGAGPGERFDITVHFSS</sequence>
<dbReference type="AlphaFoldDB" id="A0A7X3K379"/>
<feature type="chain" id="PRO_5030795207" description="TonB C-terminal domain-containing protein" evidence="1">
    <location>
        <begin position="22"/>
        <end position="131"/>
    </location>
</feature>
<dbReference type="RefSeq" id="WP_157289945.1">
    <property type="nucleotide sequence ID" value="NZ_WQRF01000002.1"/>
</dbReference>
<comment type="caution">
    <text evidence="2">The sequence shown here is derived from an EMBL/GenBank/DDBJ whole genome shotgun (WGS) entry which is preliminary data.</text>
</comment>
<protein>
    <recommendedName>
        <fullName evidence="4">TonB C-terminal domain-containing protein</fullName>
    </recommendedName>
</protein>
<name>A0A7X3K379_9HYPH</name>
<evidence type="ECO:0008006" key="4">
    <source>
        <dbReference type="Google" id="ProtNLM"/>
    </source>
</evidence>
<reference evidence="2 3" key="1">
    <citation type="submission" date="2019-12" db="EMBL/GenBank/DDBJ databases">
        <title>Devosia maris sp. nov., isolated from the deep seawater.</title>
        <authorList>
            <person name="Liu Y."/>
        </authorList>
    </citation>
    <scope>NUCLEOTIDE SEQUENCE [LARGE SCALE GENOMIC DNA]</scope>
    <source>
        <strain evidence="2 3">L53-10-65</strain>
    </source>
</reference>